<name>A0A232LR97_9EURO</name>
<accession>A0A232LR97</accession>
<organism evidence="2 3">
    <name type="scientific">Elaphomyces granulatus</name>
    <dbReference type="NCBI Taxonomy" id="519963"/>
    <lineage>
        <taxon>Eukaryota</taxon>
        <taxon>Fungi</taxon>
        <taxon>Dikarya</taxon>
        <taxon>Ascomycota</taxon>
        <taxon>Pezizomycotina</taxon>
        <taxon>Eurotiomycetes</taxon>
        <taxon>Eurotiomycetidae</taxon>
        <taxon>Eurotiales</taxon>
        <taxon>Elaphomycetaceae</taxon>
        <taxon>Elaphomyces</taxon>
    </lineage>
</organism>
<feature type="non-terminal residue" evidence="2">
    <location>
        <position position="231"/>
    </location>
</feature>
<dbReference type="EMBL" id="NPHW01005515">
    <property type="protein sequence ID" value="OXV06685.1"/>
    <property type="molecule type" value="Genomic_DNA"/>
</dbReference>
<gene>
    <name evidence="2" type="ORF">Egran_05548</name>
</gene>
<keyword evidence="3" id="KW-1185">Reference proteome</keyword>
<proteinExistence type="predicted"/>
<reference evidence="2 3" key="1">
    <citation type="journal article" date="2015" name="Environ. Microbiol.">
        <title>Metagenome sequence of Elaphomyces granulatus from sporocarp tissue reveals Ascomycota ectomycorrhizal fingerprints of genome expansion and a Proteobacteria-rich microbiome.</title>
        <authorList>
            <person name="Quandt C.A."/>
            <person name="Kohler A."/>
            <person name="Hesse C.N."/>
            <person name="Sharpton T.J."/>
            <person name="Martin F."/>
            <person name="Spatafora J.W."/>
        </authorList>
    </citation>
    <scope>NUCLEOTIDE SEQUENCE [LARGE SCALE GENOMIC DNA]</scope>
    <source>
        <strain evidence="2 3">OSC145934</strain>
    </source>
</reference>
<dbReference type="AlphaFoldDB" id="A0A232LR97"/>
<dbReference type="OrthoDB" id="2963168at2759"/>
<evidence type="ECO:0008006" key="4">
    <source>
        <dbReference type="Google" id="ProtNLM"/>
    </source>
</evidence>
<evidence type="ECO:0000256" key="1">
    <source>
        <dbReference type="SAM" id="MobiDB-lite"/>
    </source>
</evidence>
<evidence type="ECO:0000313" key="2">
    <source>
        <dbReference type="EMBL" id="OXV06685.1"/>
    </source>
</evidence>
<protein>
    <recommendedName>
        <fullName evidence="4">Fungal N-terminal domain-containing protein</fullName>
    </recommendedName>
</protein>
<evidence type="ECO:0000313" key="3">
    <source>
        <dbReference type="Proteomes" id="UP000243515"/>
    </source>
</evidence>
<sequence>MEPVSVAGFVVTCVRLSTLLYIWIMETKTVDGTVKAFAAEVEALSFVLDAVKSSSQDTRIINALPRQHNNELWSFVQKTLCDCSTIVGELDQLLAGIGSRSGVGHVITNFNLKLKSGKMTLLRQQIQSYTTVLQMSMQMINVHLSVHNNASNANSSAHLSSLSRSIKRAESSLNRHSAEPMRASADGERELADDHLAFGSLKQCTRMAHEVVSSASSVIGETARSVRPGVH</sequence>
<comment type="caution">
    <text evidence="2">The sequence shown here is derived from an EMBL/GenBank/DDBJ whole genome shotgun (WGS) entry which is preliminary data.</text>
</comment>
<dbReference type="Proteomes" id="UP000243515">
    <property type="component" value="Unassembled WGS sequence"/>
</dbReference>
<feature type="region of interest" description="Disordered" evidence="1">
    <location>
        <begin position="168"/>
        <end position="187"/>
    </location>
</feature>